<accession>A0A2T3HLY3</accession>
<dbReference type="Proteomes" id="UP000240912">
    <property type="component" value="Unassembled WGS sequence"/>
</dbReference>
<dbReference type="EMBL" id="PYLS01000005">
    <property type="protein sequence ID" value="PST83468.1"/>
    <property type="molecule type" value="Genomic_DNA"/>
</dbReference>
<dbReference type="OrthoDB" id="482757at2"/>
<dbReference type="RefSeq" id="WP_107215728.1">
    <property type="nucleotide sequence ID" value="NZ_KZ686269.1"/>
</dbReference>
<gene>
    <name evidence="1" type="ORF">C7T94_12965</name>
</gene>
<proteinExistence type="predicted"/>
<protein>
    <submittedName>
        <fullName evidence="1">Uncharacterized protein</fullName>
    </submittedName>
</protein>
<evidence type="ECO:0000313" key="2">
    <source>
        <dbReference type="Proteomes" id="UP000240912"/>
    </source>
</evidence>
<evidence type="ECO:0000313" key="1">
    <source>
        <dbReference type="EMBL" id="PST83468.1"/>
    </source>
</evidence>
<name>A0A2T3HLY3_9SPHI</name>
<dbReference type="AlphaFoldDB" id="A0A2T3HLY3"/>
<sequence length="226" mass="24516">MLSDLEYIRLFDSCVIAPARVPELNMLIDNKILAGKTLYTQLRDQLFTPPQTVPASAYAPAASGFSAFSYAPSTPVAAAARTDFAGSQVSMPWYVVACLHYHEQVDLNQRLRSGRTGGLRNPLSSPGQRMIPISGALRDPVAAIRRTLKGDAVKCWTLPNILRVFERHNSDRSNANSSDLWSGSNHPSVLAFRTGFPPPASATGPLGAAVVLKGLENRGIIQIPRY</sequence>
<keyword evidence="2" id="KW-1185">Reference proteome</keyword>
<organism evidence="1 2">
    <name type="scientific">Pedobacter yulinensis</name>
    <dbReference type="NCBI Taxonomy" id="2126353"/>
    <lineage>
        <taxon>Bacteria</taxon>
        <taxon>Pseudomonadati</taxon>
        <taxon>Bacteroidota</taxon>
        <taxon>Sphingobacteriia</taxon>
        <taxon>Sphingobacteriales</taxon>
        <taxon>Sphingobacteriaceae</taxon>
        <taxon>Pedobacter</taxon>
    </lineage>
</organism>
<comment type="caution">
    <text evidence="1">The sequence shown here is derived from an EMBL/GenBank/DDBJ whole genome shotgun (WGS) entry which is preliminary data.</text>
</comment>
<reference evidence="1 2" key="1">
    <citation type="submission" date="2018-03" db="EMBL/GenBank/DDBJ databases">
        <authorList>
            <person name="Keele B.F."/>
        </authorList>
    </citation>
    <scope>NUCLEOTIDE SEQUENCE [LARGE SCALE GENOMIC DNA]</scope>
    <source>
        <strain evidence="1 2">YL28-9</strain>
    </source>
</reference>